<proteinExistence type="inferred from homology"/>
<comment type="subcellular location">
    <subcellularLocation>
        <location evidence="1 7">Cell membrane</location>
        <topology evidence="1 7">Multi-pass membrane protein</topology>
    </subcellularLocation>
</comment>
<dbReference type="InterPro" id="IPR050809">
    <property type="entry name" value="UgpAE/MalFG_permease"/>
</dbReference>
<dbReference type="Pfam" id="PF00528">
    <property type="entry name" value="BPD_transp_1"/>
    <property type="match status" value="1"/>
</dbReference>
<feature type="transmembrane region" description="Helical" evidence="7">
    <location>
        <begin position="162"/>
        <end position="184"/>
    </location>
</feature>
<keyword evidence="3" id="KW-1003">Cell membrane</keyword>
<evidence type="ECO:0000256" key="3">
    <source>
        <dbReference type="ARBA" id="ARBA00022475"/>
    </source>
</evidence>
<evidence type="ECO:0000313" key="10">
    <source>
        <dbReference type="Proteomes" id="UP001166402"/>
    </source>
</evidence>
<evidence type="ECO:0000256" key="1">
    <source>
        <dbReference type="ARBA" id="ARBA00004651"/>
    </source>
</evidence>
<evidence type="ECO:0000313" key="9">
    <source>
        <dbReference type="EMBL" id="MBP2071051.1"/>
    </source>
</evidence>
<reference evidence="9" key="1">
    <citation type="submission" date="2021-03" db="EMBL/GenBank/DDBJ databases">
        <title>Genomic Encyclopedia of Type Strains, Phase IV (KMG-IV): sequencing the most valuable type-strain genomes for metagenomic binning, comparative biology and taxonomic classification.</title>
        <authorList>
            <person name="Goeker M."/>
        </authorList>
    </citation>
    <scope>NUCLEOTIDE SEQUENCE</scope>
    <source>
        <strain evidence="9">DSM 101588</strain>
    </source>
</reference>
<keyword evidence="2 7" id="KW-0813">Transport</keyword>
<comment type="caution">
    <text evidence="9">The sequence shown here is derived from an EMBL/GenBank/DDBJ whole genome shotgun (WGS) entry which is preliminary data.</text>
</comment>
<dbReference type="InterPro" id="IPR000515">
    <property type="entry name" value="MetI-like"/>
</dbReference>
<sequence>MGKRKNFLTDILYTPKWAPYFFVLPFLITFLLFFLYPFINAFVMSFENIIGPNQVEFVGFQNYKSLLNYHFYTALWNSTRYTFWTLLILIPFPLILAVLLNSEKLIGKKFFRAALFIPILTSAVVAGIVFSLIFGDPQLSPANSFIKIFGMAPKTWLRDVNVAMFLLVLLATWRWTGVNIVYFLSGLQSIPKDLYESAEIDGAGTFSKFLYITIPLLKPVIIYVLTISIFGGFAMFTESYIFWGTHSPQDSGLTIVAYLYQQAFENGNLGLGCAIGVVLLAIVLIINIIQLRFFGLYKKEEV</sequence>
<evidence type="ECO:0000256" key="2">
    <source>
        <dbReference type="ARBA" id="ARBA00022448"/>
    </source>
</evidence>
<dbReference type="PROSITE" id="PS50928">
    <property type="entry name" value="ABC_TM1"/>
    <property type="match status" value="1"/>
</dbReference>
<gene>
    <name evidence="9" type="ORF">J2Z80_000551</name>
</gene>
<feature type="transmembrane region" description="Helical" evidence="7">
    <location>
        <begin position="269"/>
        <end position="289"/>
    </location>
</feature>
<keyword evidence="4 7" id="KW-0812">Transmembrane</keyword>
<keyword evidence="5 7" id="KW-1133">Transmembrane helix</keyword>
<comment type="similarity">
    <text evidence="7">Belongs to the binding-protein-dependent transport system permease family.</text>
</comment>
<dbReference type="RefSeq" id="WP_015311081.1">
    <property type="nucleotide sequence ID" value="NZ_JAGGLT010000004.1"/>
</dbReference>
<feature type="domain" description="ABC transmembrane type-1" evidence="8">
    <location>
        <begin position="75"/>
        <end position="290"/>
    </location>
</feature>
<keyword evidence="6 7" id="KW-0472">Membrane</keyword>
<feature type="transmembrane region" description="Helical" evidence="7">
    <location>
        <begin position="20"/>
        <end position="39"/>
    </location>
</feature>
<organism evidence="9 10">
    <name type="scientific">Thermoanaerobacterium butyriciformans</name>
    <dbReference type="NCBI Taxonomy" id="1702242"/>
    <lineage>
        <taxon>Bacteria</taxon>
        <taxon>Bacillati</taxon>
        <taxon>Bacillota</taxon>
        <taxon>Clostridia</taxon>
        <taxon>Thermoanaerobacterales</taxon>
        <taxon>Thermoanaerobacteraceae</taxon>
        <taxon>Thermoanaerobacterium</taxon>
    </lineage>
</organism>
<keyword evidence="10" id="KW-1185">Reference proteome</keyword>
<dbReference type="PANTHER" id="PTHR43227:SF7">
    <property type="entry name" value="ARABINOOLIGOSACCHARIDES TRANSPORT SYSTEM PERMEASE PROTEIN ARAP"/>
    <property type="match status" value="1"/>
</dbReference>
<dbReference type="SUPFAM" id="SSF161098">
    <property type="entry name" value="MetI-like"/>
    <property type="match status" value="1"/>
</dbReference>
<protein>
    <submittedName>
        <fullName evidence="9">Arabinosaccharide transport system permease protein</fullName>
    </submittedName>
</protein>
<evidence type="ECO:0000256" key="5">
    <source>
        <dbReference type="ARBA" id="ARBA00022989"/>
    </source>
</evidence>
<accession>A0ABS4NBL9</accession>
<dbReference type="Proteomes" id="UP001166402">
    <property type="component" value="Unassembled WGS sequence"/>
</dbReference>
<name>A0ABS4NBL9_9THEO</name>
<evidence type="ECO:0000256" key="7">
    <source>
        <dbReference type="RuleBase" id="RU363032"/>
    </source>
</evidence>
<dbReference type="CDD" id="cd06261">
    <property type="entry name" value="TM_PBP2"/>
    <property type="match status" value="1"/>
</dbReference>
<dbReference type="Gene3D" id="1.10.3720.10">
    <property type="entry name" value="MetI-like"/>
    <property type="match status" value="1"/>
</dbReference>
<evidence type="ECO:0000256" key="6">
    <source>
        <dbReference type="ARBA" id="ARBA00023136"/>
    </source>
</evidence>
<evidence type="ECO:0000259" key="8">
    <source>
        <dbReference type="PROSITE" id="PS50928"/>
    </source>
</evidence>
<feature type="transmembrane region" description="Helical" evidence="7">
    <location>
        <begin position="220"/>
        <end position="243"/>
    </location>
</feature>
<dbReference type="EMBL" id="JAGGLT010000004">
    <property type="protein sequence ID" value="MBP2071051.1"/>
    <property type="molecule type" value="Genomic_DNA"/>
</dbReference>
<evidence type="ECO:0000256" key="4">
    <source>
        <dbReference type="ARBA" id="ARBA00022692"/>
    </source>
</evidence>
<feature type="transmembrane region" description="Helical" evidence="7">
    <location>
        <begin position="81"/>
        <end position="101"/>
    </location>
</feature>
<feature type="transmembrane region" description="Helical" evidence="7">
    <location>
        <begin position="113"/>
        <end position="134"/>
    </location>
</feature>
<dbReference type="PANTHER" id="PTHR43227">
    <property type="entry name" value="BLL4140 PROTEIN"/>
    <property type="match status" value="1"/>
</dbReference>
<dbReference type="InterPro" id="IPR035906">
    <property type="entry name" value="MetI-like_sf"/>
</dbReference>